<sequence length="546" mass="61368">MSSLHHAASVDHLDRLICEHTSLRLGRNMPTNSRSRGLPAFPISRETAKCNSGYDFCLKSVGTQKQNLSRQKTSSCQLTDVWTAGSTWDCHAQDVCQWSPSRLNFDMEASVVYRDLFEAMQRLEFPGWNGCLLRSEKTSIAQLLVGDGVSSPSVDIENFKASSGPRSRPMSLSMLKRKRSFQCTTKPCKSLSRDPSEKLSCCPQDGYKSSEHGDDSALNMAGAVNTAFSSLVLMMESLQRQTLRLRTTLSMEEDMCLNMRMETVHQENQETFLSLFQKVFACTPNLMVFIMLFLVDFTTYAIEKNISLTVMPLGEPPTARQRLNPWATSTINGQDDALGVEKMHYQNFYLDCSQVSPNLLFCEGEEGNSVAKNVKVGKGIDGESDQSPHNGFRIDEGQHALETIWRQVVPNKLNSFALGKTKHMLVAPVSAPALENDNYVCYDRTDLKYQDQLSKDPENPLLLANYAHFLHVVRHDYKRAEMMYQRAIRSDPADGESIGMYARFLWVAKEDVEAADEAFKAAISTDPSSAYHVANYAHFLWSSRAE</sequence>
<evidence type="ECO:0000313" key="1">
    <source>
        <dbReference type="EMBL" id="KAH7426207.1"/>
    </source>
</evidence>
<accession>A0A8T2TS43</accession>
<dbReference type="PANTHER" id="PTHR26312">
    <property type="entry name" value="TETRATRICOPEPTIDE REPEAT PROTEIN 5"/>
    <property type="match status" value="1"/>
</dbReference>
<organism evidence="1 2">
    <name type="scientific">Ceratopteris richardii</name>
    <name type="common">Triangle waterfern</name>
    <dbReference type="NCBI Taxonomy" id="49495"/>
    <lineage>
        <taxon>Eukaryota</taxon>
        <taxon>Viridiplantae</taxon>
        <taxon>Streptophyta</taxon>
        <taxon>Embryophyta</taxon>
        <taxon>Tracheophyta</taxon>
        <taxon>Polypodiopsida</taxon>
        <taxon>Polypodiidae</taxon>
        <taxon>Polypodiales</taxon>
        <taxon>Pteridineae</taxon>
        <taxon>Pteridaceae</taxon>
        <taxon>Parkerioideae</taxon>
        <taxon>Ceratopteris</taxon>
    </lineage>
</organism>
<name>A0A8T2TS43_CERRI</name>
<dbReference type="OMA" id="FRFDQTE"/>
<comment type="caution">
    <text evidence="1">The sequence shown here is derived from an EMBL/GenBank/DDBJ whole genome shotgun (WGS) entry which is preliminary data.</text>
</comment>
<dbReference type="OrthoDB" id="1924189at2759"/>
<dbReference type="Gene3D" id="1.25.40.10">
    <property type="entry name" value="Tetratricopeptide repeat domain"/>
    <property type="match status" value="1"/>
</dbReference>
<dbReference type="SUPFAM" id="SSF48452">
    <property type="entry name" value="TPR-like"/>
    <property type="match status" value="1"/>
</dbReference>
<dbReference type="Proteomes" id="UP000825935">
    <property type="component" value="Chromosome 11"/>
</dbReference>
<gene>
    <name evidence="1" type="ORF">KP509_11G090000</name>
</gene>
<dbReference type="InterPro" id="IPR011990">
    <property type="entry name" value="TPR-like_helical_dom_sf"/>
</dbReference>
<evidence type="ECO:0000313" key="2">
    <source>
        <dbReference type="Proteomes" id="UP000825935"/>
    </source>
</evidence>
<dbReference type="EMBL" id="CM035416">
    <property type="protein sequence ID" value="KAH7426207.1"/>
    <property type="molecule type" value="Genomic_DNA"/>
</dbReference>
<protein>
    <submittedName>
        <fullName evidence="1">Uncharacterized protein</fullName>
    </submittedName>
</protein>
<dbReference type="PANTHER" id="PTHR26312:SF132">
    <property type="entry name" value="OS01G0855200 PROTEIN"/>
    <property type="match status" value="1"/>
</dbReference>
<dbReference type="AlphaFoldDB" id="A0A8T2TS43"/>
<keyword evidence="2" id="KW-1185">Reference proteome</keyword>
<reference evidence="1" key="1">
    <citation type="submission" date="2021-08" db="EMBL/GenBank/DDBJ databases">
        <title>WGS assembly of Ceratopteris richardii.</title>
        <authorList>
            <person name="Marchant D.B."/>
            <person name="Chen G."/>
            <person name="Jenkins J."/>
            <person name="Shu S."/>
            <person name="Leebens-Mack J."/>
            <person name="Grimwood J."/>
            <person name="Schmutz J."/>
            <person name="Soltis P."/>
            <person name="Soltis D."/>
            <person name="Chen Z.-H."/>
        </authorList>
    </citation>
    <scope>NUCLEOTIDE SEQUENCE</scope>
    <source>
        <strain evidence="1">Whitten #5841</strain>
        <tissue evidence="1">Leaf</tissue>
    </source>
</reference>
<proteinExistence type="predicted"/>